<keyword evidence="3" id="KW-1185">Reference proteome</keyword>
<dbReference type="SUPFAM" id="SSF49599">
    <property type="entry name" value="TRAF domain-like"/>
    <property type="match status" value="1"/>
</dbReference>
<evidence type="ECO:0000313" key="2">
    <source>
        <dbReference type="EMBL" id="CAH2067100.1"/>
    </source>
</evidence>
<sequence>MYTNLVSIETDAQRFHLFKQQWGQLNFLEIGYYQNPAYGFIFDGGQSVFGVDILVANPFEQWEVFSYEENIRDPGYVKAKLRVLDQIRSTHVEKQVEGWPSATENGWGIEKFIPLADIKDASRGFVVDDTLKVQVEILSFSKTDSL</sequence>
<dbReference type="AlphaFoldDB" id="A0AAU9SN45"/>
<dbReference type="PANTHER" id="PTHR46162:SF58">
    <property type="entry name" value="TRAF-LIKE FAMILY PROTEIN"/>
    <property type="match status" value="1"/>
</dbReference>
<dbReference type="CDD" id="cd00121">
    <property type="entry name" value="MATH"/>
    <property type="match status" value="1"/>
</dbReference>
<proteinExistence type="predicted"/>
<accession>A0AAU9SN45</accession>
<dbReference type="PANTHER" id="PTHR46162">
    <property type="entry name" value="TRAF-LIKE FAMILY PROTEIN"/>
    <property type="match status" value="1"/>
</dbReference>
<dbReference type="InterPro" id="IPR008974">
    <property type="entry name" value="TRAF-like"/>
</dbReference>
<name>A0AAU9SN45_THLAR</name>
<dbReference type="InterPro" id="IPR002083">
    <property type="entry name" value="MATH/TRAF_dom"/>
</dbReference>
<evidence type="ECO:0000313" key="3">
    <source>
        <dbReference type="Proteomes" id="UP000836841"/>
    </source>
</evidence>
<protein>
    <recommendedName>
        <fullName evidence="1">MATH domain-containing protein</fullName>
    </recommendedName>
</protein>
<dbReference type="Pfam" id="PF22486">
    <property type="entry name" value="MATH_2"/>
    <property type="match status" value="1"/>
</dbReference>
<evidence type="ECO:0000259" key="1">
    <source>
        <dbReference type="PROSITE" id="PS50144"/>
    </source>
</evidence>
<gene>
    <name evidence="2" type="ORF">TAV2_LOCUS16886</name>
</gene>
<organism evidence="2 3">
    <name type="scientific">Thlaspi arvense</name>
    <name type="common">Field penny-cress</name>
    <dbReference type="NCBI Taxonomy" id="13288"/>
    <lineage>
        <taxon>Eukaryota</taxon>
        <taxon>Viridiplantae</taxon>
        <taxon>Streptophyta</taxon>
        <taxon>Embryophyta</taxon>
        <taxon>Tracheophyta</taxon>
        <taxon>Spermatophyta</taxon>
        <taxon>Magnoliopsida</taxon>
        <taxon>eudicotyledons</taxon>
        <taxon>Gunneridae</taxon>
        <taxon>Pentapetalae</taxon>
        <taxon>rosids</taxon>
        <taxon>malvids</taxon>
        <taxon>Brassicales</taxon>
        <taxon>Brassicaceae</taxon>
        <taxon>Thlaspideae</taxon>
        <taxon>Thlaspi</taxon>
    </lineage>
</organism>
<dbReference type="EMBL" id="OU466861">
    <property type="protein sequence ID" value="CAH2067100.1"/>
    <property type="molecule type" value="Genomic_DNA"/>
</dbReference>
<reference evidence="2 3" key="1">
    <citation type="submission" date="2022-03" db="EMBL/GenBank/DDBJ databases">
        <authorList>
            <person name="Nunn A."/>
            <person name="Chopra R."/>
            <person name="Nunn A."/>
            <person name="Contreras Garrido A."/>
        </authorList>
    </citation>
    <scope>NUCLEOTIDE SEQUENCE [LARGE SCALE GENOMIC DNA]</scope>
</reference>
<dbReference type="Proteomes" id="UP000836841">
    <property type="component" value="Chromosome 5"/>
</dbReference>
<dbReference type="PROSITE" id="PS50144">
    <property type="entry name" value="MATH"/>
    <property type="match status" value="1"/>
</dbReference>
<dbReference type="Gene3D" id="2.60.210.10">
    <property type="entry name" value="Apoptosis, Tumor Necrosis Factor Receptor Associated Protein 2, Chain A"/>
    <property type="match status" value="1"/>
</dbReference>
<feature type="domain" description="MATH" evidence="1">
    <location>
        <begin position="1"/>
        <end position="137"/>
    </location>
</feature>